<reference evidence="2 3" key="1">
    <citation type="submission" date="2022-05" db="EMBL/GenBank/DDBJ databases">
        <authorList>
            <consortium name="Genoscope - CEA"/>
            <person name="William W."/>
        </authorList>
    </citation>
    <scope>NUCLEOTIDE SEQUENCE [LARGE SCALE GENOMIC DNA]</scope>
</reference>
<comment type="caution">
    <text evidence="2">The sequence shown here is derived from an EMBL/GenBank/DDBJ whole genome shotgun (WGS) entry which is preliminary data.</text>
</comment>
<sequence length="55" mass="6146">MLLNKICHLLGYGIRHSMEGTRNDNDFIPQGTPDIAGQDVKKVQPTNTPEDKKPL</sequence>
<protein>
    <submittedName>
        <fullName evidence="2">Uncharacterized protein</fullName>
    </submittedName>
</protein>
<keyword evidence="3" id="KW-1185">Reference proteome</keyword>
<evidence type="ECO:0000256" key="1">
    <source>
        <dbReference type="SAM" id="MobiDB-lite"/>
    </source>
</evidence>
<accession>A0ABN8P9T6</accession>
<evidence type="ECO:0000313" key="3">
    <source>
        <dbReference type="Proteomes" id="UP001159405"/>
    </source>
</evidence>
<gene>
    <name evidence="2" type="ORF">PLOB_00038112</name>
</gene>
<evidence type="ECO:0000313" key="2">
    <source>
        <dbReference type="EMBL" id="CAH3135885.1"/>
    </source>
</evidence>
<dbReference type="EMBL" id="CALNXK010000056">
    <property type="protein sequence ID" value="CAH3135885.1"/>
    <property type="molecule type" value="Genomic_DNA"/>
</dbReference>
<organism evidence="2 3">
    <name type="scientific">Porites lobata</name>
    <dbReference type="NCBI Taxonomy" id="104759"/>
    <lineage>
        <taxon>Eukaryota</taxon>
        <taxon>Metazoa</taxon>
        <taxon>Cnidaria</taxon>
        <taxon>Anthozoa</taxon>
        <taxon>Hexacorallia</taxon>
        <taxon>Scleractinia</taxon>
        <taxon>Fungiina</taxon>
        <taxon>Poritidae</taxon>
        <taxon>Porites</taxon>
    </lineage>
</organism>
<proteinExistence type="predicted"/>
<name>A0ABN8P9T6_9CNID</name>
<dbReference type="Proteomes" id="UP001159405">
    <property type="component" value="Unassembled WGS sequence"/>
</dbReference>
<feature type="region of interest" description="Disordered" evidence="1">
    <location>
        <begin position="23"/>
        <end position="55"/>
    </location>
</feature>